<dbReference type="UniPathway" id="UPA00077">
    <property type="reaction ID" value="UER00154"/>
</dbReference>
<evidence type="ECO:0000259" key="10">
    <source>
        <dbReference type="PROSITE" id="PS00794"/>
    </source>
</evidence>
<comment type="function">
    <text evidence="9">Catalyzes the conversion of 7,8-dihydroneopterin to 6-hydroxymethyl-7,8-dihydropterin.</text>
</comment>
<dbReference type="EMBL" id="JABXYR010000002">
    <property type="protein sequence ID" value="NWO24010.1"/>
    <property type="molecule type" value="Genomic_DNA"/>
</dbReference>
<dbReference type="RefSeq" id="WP_178978814.1">
    <property type="nucleotide sequence ID" value="NZ_CAUUGE010000022.1"/>
</dbReference>
<dbReference type="SUPFAM" id="SSF55620">
    <property type="entry name" value="Tetrahydrobiopterin biosynthesis enzymes-like"/>
    <property type="match status" value="1"/>
</dbReference>
<dbReference type="GO" id="GO:0005524">
    <property type="term" value="F:ATP binding"/>
    <property type="evidence" value="ECO:0007669"/>
    <property type="project" value="UniProtKB-KW"/>
</dbReference>
<dbReference type="NCBIfam" id="TIGR00525">
    <property type="entry name" value="folB"/>
    <property type="match status" value="1"/>
</dbReference>
<dbReference type="SUPFAM" id="SSF55083">
    <property type="entry name" value="6-hydroxymethyl-7,8-dihydropterin pyrophosphokinase, HPPK"/>
    <property type="match status" value="1"/>
</dbReference>
<keyword evidence="5" id="KW-0547">Nucleotide-binding</keyword>
<evidence type="ECO:0000256" key="7">
    <source>
        <dbReference type="ARBA" id="ARBA00022840"/>
    </source>
</evidence>
<dbReference type="AlphaFoldDB" id="A0A7Y8VTG2"/>
<evidence type="ECO:0000256" key="8">
    <source>
        <dbReference type="ARBA" id="ARBA00022909"/>
    </source>
</evidence>
<comment type="catalytic activity">
    <reaction evidence="9">
        <text>7,8-dihydroneopterin = 6-hydroxymethyl-7,8-dihydropterin + glycolaldehyde</text>
        <dbReference type="Rhea" id="RHEA:10540"/>
        <dbReference type="ChEBI" id="CHEBI:17001"/>
        <dbReference type="ChEBI" id="CHEBI:17071"/>
        <dbReference type="ChEBI" id="CHEBI:44841"/>
        <dbReference type="EC" id="4.1.2.25"/>
    </reaction>
</comment>
<comment type="similarity">
    <text evidence="9">Belongs to the DHNA family.</text>
</comment>
<evidence type="ECO:0000256" key="5">
    <source>
        <dbReference type="ARBA" id="ARBA00022741"/>
    </source>
</evidence>
<evidence type="ECO:0000313" key="12">
    <source>
        <dbReference type="Proteomes" id="UP000526307"/>
    </source>
</evidence>
<dbReference type="NCBIfam" id="TIGR01498">
    <property type="entry name" value="folK"/>
    <property type="match status" value="1"/>
</dbReference>
<dbReference type="Gene3D" id="3.30.70.560">
    <property type="entry name" value="7,8-Dihydro-6-hydroxymethylpterin-pyrophosphokinase HPPK"/>
    <property type="match status" value="1"/>
</dbReference>
<evidence type="ECO:0000256" key="9">
    <source>
        <dbReference type="RuleBase" id="RU362079"/>
    </source>
</evidence>
<dbReference type="EC" id="4.1.2.25" evidence="9"/>
<gene>
    <name evidence="11" type="primary">folK</name>
    <name evidence="11" type="ORF">HW270_08100</name>
</gene>
<keyword evidence="8 9" id="KW-0289">Folate biosynthesis</keyword>
<comment type="pathway">
    <text evidence="9">Cofactor biosynthesis; tetrahydrofolate biosynthesis; 2-amino-4-hydroxy-6-hydroxymethyl-7,8-dihydropteridine diphosphate from 7,8-dihydroneopterin triphosphate: step 3/4.</text>
</comment>
<comment type="caution">
    <text evidence="11">The sequence shown here is derived from an EMBL/GenBank/DDBJ whole genome shotgun (WGS) entry which is preliminary data.</text>
</comment>
<comment type="similarity">
    <text evidence="3">In the N-terminal section; belongs to the DHNA family.</text>
</comment>
<organism evidence="11 12">
    <name type="scientific">Mogibacterium timidum</name>
    <dbReference type="NCBI Taxonomy" id="35519"/>
    <lineage>
        <taxon>Bacteria</taxon>
        <taxon>Bacillati</taxon>
        <taxon>Bacillota</taxon>
        <taxon>Clostridia</taxon>
        <taxon>Peptostreptococcales</taxon>
        <taxon>Anaerovoracaceae</taxon>
        <taxon>Mogibacterium</taxon>
    </lineage>
</organism>
<dbReference type="SMART" id="SM00905">
    <property type="entry name" value="FolB"/>
    <property type="match status" value="1"/>
</dbReference>
<dbReference type="InterPro" id="IPR035907">
    <property type="entry name" value="Hppk_sf"/>
</dbReference>
<evidence type="ECO:0000256" key="4">
    <source>
        <dbReference type="ARBA" id="ARBA00022679"/>
    </source>
</evidence>
<keyword evidence="4 11" id="KW-0808">Transferase</keyword>
<comment type="catalytic activity">
    <reaction evidence="1">
        <text>6-hydroxymethyl-7,8-dihydropterin + ATP = (7,8-dihydropterin-6-yl)methyl diphosphate + AMP + H(+)</text>
        <dbReference type="Rhea" id="RHEA:11412"/>
        <dbReference type="ChEBI" id="CHEBI:15378"/>
        <dbReference type="ChEBI" id="CHEBI:30616"/>
        <dbReference type="ChEBI" id="CHEBI:44841"/>
        <dbReference type="ChEBI" id="CHEBI:72950"/>
        <dbReference type="ChEBI" id="CHEBI:456215"/>
        <dbReference type="EC" id="2.7.6.3"/>
    </reaction>
</comment>
<evidence type="ECO:0000256" key="2">
    <source>
        <dbReference type="ARBA" id="ARBA00005051"/>
    </source>
</evidence>
<dbReference type="InterPro" id="IPR043133">
    <property type="entry name" value="GTP-CH-I_C/QueF"/>
</dbReference>
<dbReference type="EC" id="2.7.6.3" evidence="9"/>
<dbReference type="Gene3D" id="3.30.1130.10">
    <property type="match status" value="1"/>
</dbReference>
<evidence type="ECO:0000256" key="1">
    <source>
        <dbReference type="ARBA" id="ARBA00000198"/>
    </source>
</evidence>
<name>A0A7Y8VTG2_9FIRM</name>
<keyword evidence="12" id="KW-1185">Reference proteome</keyword>
<proteinExistence type="inferred from homology"/>
<evidence type="ECO:0000313" key="11">
    <source>
        <dbReference type="EMBL" id="NWO24010.1"/>
    </source>
</evidence>
<evidence type="ECO:0000256" key="3">
    <source>
        <dbReference type="ARBA" id="ARBA00009640"/>
    </source>
</evidence>
<dbReference type="GO" id="GO:0016301">
    <property type="term" value="F:kinase activity"/>
    <property type="evidence" value="ECO:0007669"/>
    <property type="project" value="UniProtKB-KW"/>
</dbReference>
<evidence type="ECO:0000256" key="6">
    <source>
        <dbReference type="ARBA" id="ARBA00022777"/>
    </source>
</evidence>
<protein>
    <recommendedName>
        <fullName evidence="9">Bifunctional folate synthesis protein</fullName>
    </recommendedName>
    <domain>
        <recommendedName>
            <fullName evidence="9">Dihydroneopterin aldolase</fullName>
            <shortName evidence="9">DHNA</shortName>
            <ecNumber evidence="9">4.1.2.25</ecNumber>
        </recommendedName>
        <alternativeName>
            <fullName evidence="9">7,8-dihydroneopterin aldolase</fullName>
        </alternativeName>
    </domain>
    <domain>
        <recommendedName>
            <fullName evidence="9">2-amino-4-hydroxy-6-hydroxymethyldihydropteridine pyrophosphokinase</fullName>
            <ecNumber evidence="9">2.7.6.3</ecNumber>
        </recommendedName>
        <alternativeName>
            <fullName evidence="9">6-hydroxymethyl-7,8-dihydropterin pyrophosphokinase</fullName>
            <shortName evidence="9">PPPK</shortName>
        </alternativeName>
        <alternativeName>
            <fullName evidence="9">7,8-dihydro-6-hydroxymethylpterin pyrophosphokinase</fullName>
            <shortName evidence="9">HPPK</shortName>
        </alternativeName>
    </domain>
</protein>
<dbReference type="GO" id="GO:0046656">
    <property type="term" value="P:folic acid biosynthetic process"/>
    <property type="evidence" value="ECO:0007669"/>
    <property type="project" value="UniProtKB-UniRule"/>
</dbReference>
<accession>A0A7Y8VTG2</accession>
<dbReference type="CDD" id="cd00483">
    <property type="entry name" value="HPPK"/>
    <property type="match status" value="1"/>
</dbReference>
<dbReference type="NCBIfam" id="TIGR00526">
    <property type="entry name" value="folB_dom"/>
    <property type="match status" value="1"/>
</dbReference>
<reference evidence="11 12" key="1">
    <citation type="submission" date="2020-06" db="EMBL/GenBank/DDBJ databases">
        <title>Mogibacterium timidum strain W9173 genomic sequence.</title>
        <authorList>
            <person name="Wade W.G."/>
            <person name="Johnston C.D."/>
            <person name="Chen T."/>
            <person name="Dewhirst F.E."/>
        </authorList>
    </citation>
    <scope>NUCLEOTIDE SEQUENCE [LARGE SCALE GENOMIC DNA]</scope>
    <source>
        <strain evidence="11 12">W9173</strain>
    </source>
</reference>
<dbReference type="PROSITE" id="PS00794">
    <property type="entry name" value="HPPK"/>
    <property type="match status" value="1"/>
</dbReference>
<keyword evidence="7" id="KW-0067">ATP-binding</keyword>
<dbReference type="CDD" id="cd00534">
    <property type="entry name" value="DHNA_DHNTPE"/>
    <property type="match status" value="1"/>
</dbReference>
<dbReference type="Proteomes" id="UP000526307">
    <property type="component" value="Unassembled WGS sequence"/>
</dbReference>
<dbReference type="PANTHER" id="PTHR43071">
    <property type="entry name" value="2-AMINO-4-HYDROXY-6-HYDROXYMETHYLDIHYDROPTERIDINE PYROPHOSPHOKINASE"/>
    <property type="match status" value="1"/>
</dbReference>
<dbReference type="GO" id="GO:0004150">
    <property type="term" value="F:dihydroneopterin aldolase activity"/>
    <property type="evidence" value="ECO:0007669"/>
    <property type="project" value="UniProtKB-UniRule"/>
</dbReference>
<dbReference type="GO" id="GO:0046654">
    <property type="term" value="P:tetrahydrofolate biosynthetic process"/>
    <property type="evidence" value="ECO:0007669"/>
    <property type="project" value="UniProtKB-UniRule"/>
</dbReference>
<dbReference type="InterPro" id="IPR006157">
    <property type="entry name" value="FolB_dom"/>
</dbReference>
<feature type="domain" description="7,8-dihydro-6-hydroxymethylpterin-pyrophosphokinase" evidence="10">
    <location>
        <begin position="207"/>
        <end position="218"/>
    </location>
</feature>
<keyword evidence="9" id="KW-0456">Lyase</keyword>
<sequence length="272" mass="31044">MYDEIRITDLEVFANHGVFPEENTLGQKFVFTIKLYTDTKLAGKTDELENSINYGDVATFVTEFAKEHTVKLLESAAEQLAEALLLRYARVKGVSVEIKKPWAPIGLPLRDASVKIERFWHKSYVAIGSNMGDKLGYLDFGVKRIDEIKGCRVKRVSSYIETVPYGGVEQDNFLNGALLVETLLTPDELLAELRRIEIEAHRERNIHWGPRTLDLDIILYDDEVVESDNLIVPHIEMHKRDFVLRPLAEIAPYAKHPILGQTVQQLLDKLEK</sequence>
<dbReference type="GO" id="GO:0003848">
    <property type="term" value="F:2-amino-4-hydroxy-6-hydroxymethyldihydropteridine diphosphokinase activity"/>
    <property type="evidence" value="ECO:0007669"/>
    <property type="project" value="UniProtKB-EC"/>
</dbReference>
<dbReference type="InterPro" id="IPR006156">
    <property type="entry name" value="Dihydroneopterin_aldolase"/>
</dbReference>
<dbReference type="PANTHER" id="PTHR43071:SF1">
    <property type="entry name" value="2-AMINO-4-HYDROXY-6-HYDROXYMETHYLDIHYDROPTERIDINE PYROPHOSPHOKINASE"/>
    <property type="match status" value="1"/>
</dbReference>
<dbReference type="Pfam" id="PF01288">
    <property type="entry name" value="HPPK"/>
    <property type="match status" value="1"/>
</dbReference>
<comment type="pathway">
    <text evidence="2">Cofactor biosynthesis; tetrahydrofolate biosynthesis; 2-amino-4-hydroxy-6-hydroxymethyl-7,8-dihydropteridine diphosphate from 7,8-dihydroneopterin triphosphate: step 4/4.</text>
</comment>
<dbReference type="Pfam" id="PF02152">
    <property type="entry name" value="FolB"/>
    <property type="match status" value="1"/>
</dbReference>
<dbReference type="InterPro" id="IPR000550">
    <property type="entry name" value="Hppk"/>
</dbReference>
<keyword evidence="6 11" id="KW-0418">Kinase</keyword>